<protein>
    <recommendedName>
        <fullName evidence="7">DUF4378 domain-containing protein</fullName>
    </recommendedName>
</protein>
<evidence type="ECO:0000313" key="6">
    <source>
        <dbReference type="Proteomes" id="UP001415857"/>
    </source>
</evidence>
<feature type="compositionally biased region" description="Basic and acidic residues" evidence="1">
    <location>
        <begin position="682"/>
        <end position="694"/>
    </location>
</feature>
<evidence type="ECO:0000313" key="5">
    <source>
        <dbReference type="EMBL" id="KAK9282680.1"/>
    </source>
</evidence>
<feature type="compositionally biased region" description="Polar residues" evidence="1">
    <location>
        <begin position="470"/>
        <end position="479"/>
    </location>
</feature>
<dbReference type="Pfam" id="PF14309">
    <property type="entry name" value="DUF4378"/>
    <property type="match status" value="1"/>
</dbReference>
<comment type="caution">
    <text evidence="5">The sequence shown here is derived from an EMBL/GenBank/DDBJ whole genome shotgun (WGS) entry which is preliminary data.</text>
</comment>
<feature type="domain" description="DUF4378" evidence="3">
    <location>
        <begin position="783"/>
        <end position="934"/>
    </location>
</feature>
<gene>
    <name evidence="5" type="ORF">L1049_010900</name>
</gene>
<dbReference type="Proteomes" id="UP001415857">
    <property type="component" value="Unassembled WGS sequence"/>
</dbReference>
<keyword evidence="6" id="KW-1185">Reference proteome</keyword>
<evidence type="ECO:0000259" key="4">
    <source>
        <dbReference type="Pfam" id="PF14383"/>
    </source>
</evidence>
<feature type="compositionally biased region" description="Polar residues" evidence="1">
    <location>
        <begin position="326"/>
        <end position="336"/>
    </location>
</feature>
<dbReference type="Pfam" id="PF12552">
    <property type="entry name" value="DUF3741"/>
    <property type="match status" value="1"/>
</dbReference>
<dbReference type="AlphaFoldDB" id="A0AAP0RW86"/>
<feature type="region of interest" description="Disordered" evidence="1">
    <location>
        <begin position="682"/>
        <end position="711"/>
    </location>
</feature>
<feature type="region of interest" description="Disordered" evidence="1">
    <location>
        <begin position="465"/>
        <end position="487"/>
    </location>
</feature>
<sequence length="941" mass="106305">MERRQGTPSVIARLMGLDTLPPQQPIHKQQRVLSENYLRRTASIGVLEKRSSHEGRSFRMNVEEQQEFKDVFEVPDTPMLDNHQNLSVQKEKAKLSSNEAEIAFVRQKYMGVKSLSSDEKLQNPKEFHDAVEVLDSNRNLFLEDLQEPDSLFTKHLHDLQGVPLHSHLSRITVLKSLNGPNCRDKELCRKSERTTKQWNAIKLDPKLENDLVRHSHGGLGVDYSDKVLKLQLELNSETCLPTSKIVVLKPNLGKAQKAARSIFPHSLNEDSQSGNRKHKDIPTFENGELFIEVGERKHLVKDLEPLRHRSRVSRETAKEITRQMRHSMSNSSTDVSKSGFRGDDTSADESEVMTPASPNSFDWKNRYQTSFSHSNGSFLAQEAKKHLLERWKMTRRFQEVGLASSGSTLGEMLAMPDPEMGPRNLDYKLGGKHVLRNQFGLNNRDANSGSPVGINSMEGWKDGCVRNSRSKSLPSSTAIGSPKTRTRHESIHNDRYLMAMEAVSGEQNKSRMQTFGCSRPRKSTSSCKNSESFPCLSSETCAIMDDMKNRLNEKDLNEQNYTFPKSSFSSVPCSDSETNNTVQETRVIQDDLKNNFEKDLSERNSRVLNSSCSGVASTSMVADAKIEVSMFSGIYMEQESKATTCNLLLKDANSTSHVLQTSIQQETSIGSPEEVMVPLRCPRLDPESPVRSEEASQPSPVSVLESPSKEETLSGTECFESVSADLHGSQMQLQLLKVESPEEYTEEPEMIVSSDEDTGQGSVGLAEEIGEKMGFFRAKESRDFSYLVDVLVEAGFYGGNLEKCFKTWHSPECPISPTVFERLEKKYCQQTSWESSDRRLLFDFINSGFMGILQRCVDTHMLVKSMAKRFSPWWSWEVIEEELWMLVVSQEKEASKDSSEKVLGRDTRWLELGDDIYIIGGEIERLLMDDLVAEVVSSENF</sequence>
<dbReference type="Pfam" id="PF14383">
    <property type="entry name" value="VARLMGL"/>
    <property type="match status" value="1"/>
</dbReference>
<dbReference type="InterPro" id="IPR022212">
    <property type="entry name" value="DUF3741"/>
</dbReference>
<reference evidence="5 6" key="1">
    <citation type="journal article" date="2024" name="Plant J.">
        <title>Genome sequences and population genomics reveal climatic adaptation and genomic divergence between two closely related sweetgum species.</title>
        <authorList>
            <person name="Xu W.Q."/>
            <person name="Ren C.Q."/>
            <person name="Zhang X.Y."/>
            <person name="Comes H.P."/>
            <person name="Liu X.H."/>
            <person name="Li Y.G."/>
            <person name="Kettle C.J."/>
            <person name="Jalonen R."/>
            <person name="Gaisberger H."/>
            <person name="Ma Y.Z."/>
            <person name="Qiu Y.X."/>
        </authorList>
    </citation>
    <scope>NUCLEOTIDE SEQUENCE [LARGE SCALE GENOMIC DNA]</scope>
    <source>
        <strain evidence="5">Hangzhou</strain>
    </source>
</reference>
<dbReference type="EMBL" id="JBBPBK010000006">
    <property type="protein sequence ID" value="KAK9282680.1"/>
    <property type="molecule type" value="Genomic_DNA"/>
</dbReference>
<name>A0AAP0RW86_LIQFO</name>
<evidence type="ECO:0000259" key="2">
    <source>
        <dbReference type="Pfam" id="PF12552"/>
    </source>
</evidence>
<feature type="compositionally biased region" description="Basic and acidic residues" evidence="1">
    <location>
        <begin position="311"/>
        <end position="322"/>
    </location>
</feature>
<proteinExistence type="predicted"/>
<accession>A0AAP0RW86</accession>
<dbReference type="PANTHER" id="PTHR46836:SF7">
    <property type="entry name" value="PHOSPHATIDYLINOSITOL N-ACETYGLUCOSAMINLYTRANSFERASE SUBUNIT P-LIKE PROTEIN"/>
    <property type="match status" value="1"/>
</dbReference>
<dbReference type="InterPro" id="IPR032795">
    <property type="entry name" value="DUF3741-assoc"/>
</dbReference>
<evidence type="ECO:0008006" key="7">
    <source>
        <dbReference type="Google" id="ProtNLM"/>
    </source>
</evidence>
<feature type="domain" description="DUF3741" evidence="4">
    <location>
        <begin position="6"/>
        <end position="24"/>
    </location>
</feature>
<dbReference type="InterPro" id="IPR025486">
    <property type="entry name" value="DUF4378"/>
</dbReference>
<evidence type="ECO:0000259" key="3">
    <source>
        <dbReference type="Pfam" id="PF14309"/>
    </source>
</evidence>
<evidence type="ECO:0000256" key="1">
    <source>
        <dbReference type="SAM" id="MobiDB-lite"/>
    </source>
</evidence>
<feature type="domain" description="DUF3741" evidence="2">
    <location>
        <begin position="106"/>
        <end position="150"/>
    </location>
</feature>
<feature type="region of interest" description="Disordered" evidence="1">
    <location>
        <begin position="311"/>
        <end position="361"/>
    </location>
</feature>
<organism evidence="5 6">
    <name type="scientific">Liquidambar formosana</name>
    <name type="common">Formosan gum</name>
    <dbReference type="NCBI Taxonomy" id="63359"/>
    <lineage>
        <taxon>Eukaryota</taxon>
        <taxon>Viridiplantae</taxon>
        <taxon>Streptophyta</taxon>
        <taxon>Embryophyta</taxon>
        <taxon>Tracheophyta</taxon>
        <taxon>Spermatophyta</taxon>
        <taxon>Magnoliopsida</taxon>
        <taxon>eudicotyledons</taxon>
        <taxon>Gunneridae</taxon>
        <taxon>Pentapetalae</taxon>
        <taxon>Saxifragales</taxon>
        <taxon>Altingiaceae</taxon>
        <taxon>Liquidambar</taxon>
    </lineage>
</organism>
<dbReference type="PANTHER" id="PTHR46836">
    <property type="entry name" value="AFADIN"/>
    <property type="match status" value="1"/>
</dbReference>